<name>A0A812ITB9_SYMPI</name>
<organism evidence="1 2">
    <name type="scientific">Symbiodinium pilosum</name>
    <name type="common">Dinoflagellate</name>
    <dbReference type="NCBI Taxonomy" id="2952"/>
    <lineage>
        <taxon>Eukaryota</taxon>
        <taxon>Sar</taxon>
        <taxon>Alveolata</taxon>
        <taxon>Dinophyceae</taxon>
        <taxon>Suessiales</taxon>
        <taxon>Symbiodiniaceae</taxon>
        <taxon>Symbiodinium</taxon>
    </lineage>
</organism>
<accession>A0A812ITB9</accession>
<dbReference type="EMBL" id="CAJNIZ010000002">
    <property type="protein sequence ID" value="CAE7150604.1"/>
    <property type="molecule type" value="Genomic_DNA"/>
</dbReference>
<keyword evidence="2" id="KW-1185">Reference proteome</keyword>
<comment type="caution">
    <text evidence="1">The sequence shown here is derived from an EMBL/GenBank/DDBJ whole genome shotgun (WGS) entry which is preliminary data.</text>
</comment>
<evidence type="ECO:0000313" key="1">
    <source>
        <dbReference type="EMBL" id="CAE7150604.1"/>
    </source>
</evidence>
<protein>
    <submittedName>
        <fullName evidence="1">Uncharacterized protein</fullName>
    </submittedName>
</protein>
<dbReference type="Proteomes" id="UP000649617">
    <property type="component" value="Unassembled WGS sequence"/>
</dbReference>
<proteinExistence type="predicted"/>
<gene>
    <name evidence="1" type="ORF">SPIL2461_LOCUS178</name>
</gene>
<dbReference type="AlphaFoldDB" id="A0A812ITB9"/>
<reference evidence="1" key="1">
    <citation type="submission" date="2021-02" db="EMBL/GenBank/DDBJ databases">
        <authorList>
            <person name="Dougan E. K."/>
            <person name="Rhodes N."/>
            <person name="Thang M."/>
            <person name="Chan C."/>
        </authorList>
    </citation>
    <scope>NUCLEOTIDE SEQUENCE</scope>
</reference>
<sequence>MRPPGSGASAEKVSTFRRHLHRTLEKGETVELSAWGPVACRNTLQAFATCPKAVEFQLDWMTKESEKERCLHFIAKSFLPWEEYLQTRIMNTKSIPVKAETRAPALARSICSVLESAPPESQAVRVYASLEDEAAVAVLAKGLASAPGLHPFKGLKCICNIVTPMEHPVSRLFTYVTFRDEVAVPKVSYKEFQVYPSGNNDEEAKRRFMASVQDRLHMGYEVKMSCRAAADVMQAIRSFCLLKGHVAEFRVSWTSLNPVANDQQTSKSSSSARALWVQAVRGPSWEDFNSIDFSNSRLLKATATTPVGKLAYATIAEVRLHGAVSIHCFSDNPDNVNAVMKALATVSSISGKRFRCFPSFGRTAPVGDPVLRVYVLRHHGSIESAGDRNKNKSDVPLPKSKVQKQARGCSELFETAQQLARDDR</sequence>
<evidence type="ECO:0000313" key="2">
    <source>
        <dbReference type="Proteomes" id="UP000649617"/>
    </source>
</evidence>
<dbReference type="OrthoDB" id="447159at2759"/>